<feature type="compositionally biased region" description="Low complexity" evidence="1">
    <location>
        <begin position="10"/>
        <end position="26"/>
    </location>
</feature>
<feature type="compositionally biased region" description="Polar residues" evidence="1">
    <location>
        <begin position="234"/>
        <end position="253"/>
    </location>
</feature>
<organism evidence="2 3">
    <name type="scientific">Paspalum notatum var. saurae</name>
    <dbReference type="NCBI Taxonomy" id="547442"/>
    <lineage>
        <taxon>Eukaryota</taxon>
        <taxon>Viridiplantae</taxon>
        <taxon>Streptophyta</taxon>
        <taxon>Embryophyta</taxon>
        <taxon>Tracheophyta</taxon>
        <taxon>Spermatophyta</taxon>
        <taxon>Magnoliopsida</taxon>
        <taxon>Liliopsida</taxon>
        <taxon>Poales</taxon>
        <taxon>Poaceae</taxon>
        <taxon>PACMAD clade</taxon>
        <taxon>Panicoideae</taxon>
        <taxon>Andropogonodae</taxon>
        <taxon>Paspaleae</taxon>
        <taxon>Paspalinae</taxon>
        <taxon>Paspalum</taxon>
    </lineage>
</organism>
<evidence type="ECO:0000313" key="3">
    <source>
        <dbReference type="Proteomes" id="UP001341281"/>
    </source>
</evidence>
<feature type="region of interest" description="Disordered" evidence="1">
    <location>
        <begin position="1"/>
        <end position="254"/>
    </location>
</feature>
<reference evidence="2 3" key="1">
    <citation type="submission" date="2024-02" db="EMBL/GenBank/DDBJ databases">
        <title>High-quality chromosome-scale genome assembly of Pensacola bahiagrass (Paspalum notatum Flugge var. saurae).</title>
        <authorList>
            <person name="Vega J.M."/>
            <person name="Podio M."/>
            <person name="Orjuela J."/>
            <person name="Siena L.A."/>
            <person name="Pessino S.C."/>
            <person name="Combes M.C."/>
            <person name="Mariac C."/>
            <person name="Albertini E."/>
            <person name="Pupilli F."/>
            <person name="Ortiz J.P.A."/>
            <person name="Leblanc O."/>
        </authorList>
    </citation>
    <scope>NUCLEOTIDE SEQUENCE [LARGE SCALE GENOMIC DNA]</scope>
    <source>
        <strain evidence="2">R1</strain>
        <tissue evidence="2">Leaf</tissue>
    </source>
</reference>
<dbReference type="EMBL" id="CP144751">
    <property type="protein sequence ID" value="WVZ86452.1"/>
    <property type="molecule type" value="Genomic_DNA"/>
</dbReference>
<dbReference type="Proteomes" id="UP001341281">
    <property type="component" value="Chromosome 07"/>
</dbReference>
<feature type="compositionally biased region" description="Polar residues" evidence="1">
    <location>
        <begin position="80"/>
        <end position="89"/>
    </location>
</feature>
<feature type="compositionally biased region" description="Basic residues" evidence="1">
    <location>
        <begin position="137"/>
        <end position="146"/>
    </location>
</feature>
<name>A0AAQ3U9K5_PASNO</name>
<accession>A0AAQ3U9K5</accession>
<proteinExistence type="predicted"/>
<feature type="compositionally biased region" description="Polar residues" evidence="1">
    <location>
        <begin position="193"/>
        <end position="205"/>
    </location>
</feature>
<protein>
    <submittedName>
        <fullName evidence="2">Uncharacterized protein</fullName>
    </submittedName>
</protein>
<evidence type="ECO:0000313" key="2">
    <source>
        <dbReference type="EMBL" id="WVZ86452.1"/>
    </source>
</evidence>
<keyword evidence="3" id="KW-1185">Reference proteome</keyword>
<gene>
    <name evidence="2" type="ORF">U9M48_033226</name>
</gene>
<sequence length="274" mass="28308">MAASPGAALTSGLPSPDSSSASTSFRRLSHGSPAVMANTRGSSLLPPPSGASLQDPPPPPGSLQDLQPPPLSPGAGVSARQPQPCTPSTGIGVPARQPRSSPSAGAGLLARPPRPPAPGEAAATTAGLHQLVSNAKEKRKEKRKEKKQQQTTGKALKSMPQTTEKALKSMPAAPVHIQEPAIRGGPRSKQALCPNSSEQQQTKHSMTAGKALQNMSADLVPVQEPAILEGARSKQATRPSWRTSHSAGKTLHTTIAAVTKKLKRKISKRAPLSG</sequence>
<evidence type="ECO:0000256" key="1">
    <source>
        <dbReference type="SAM" id="MobiDB-lite"/>
    </source>
</evidence>
<feature type="compositionally biased region" description="Pro residues" evidence="1">
    <location>
        <begin position="45"/>
        <end position="72"/>
    </location>
</feature>
<dbReference type="AlphaFoldDB" id="A0AAQ3U9K5"/>